<dbReference type="Proteomes" id="UP000243588">
    <property type="component" value="Unassembled WGS sequence"/>
</dbReference>
<accession>A0A1G8CK84</accession>
<feature type="signal peptide" evidence="1">
    <location>
        <begin position="1"/>
        <end position="23"/>
    </location>
</feature>
<proteinExistence type="predicted"/>
<gene>
    <name evidence="2" type="ORF">SAMN05421818_10491</name>
</gene>
<dbReference type="AlphaFoldDB" id="A0A1G8CK84"/>
<sequence length="210" mass="24459">MYYKIKILALAFLAMFAIGCSKSDDGPSKPPPEIVPPEPDPGVILPVMPKDEKFTYYFEWKSLLDNYTFQGTYFRSHGSVLDKRFDRKLWDVTPKKIVIVGDEVVIMMKTLAEYHFKIKWENNVGTIENADRTVVDYFVINKDKSLLAIYINMNETMPLSENFPASIDHIEYTYRPDTFITFWNALPNKMGKKGTYVRNNTVFKRNLNEK</sequence>
<dbReference type="RefSeq" id="WP_090406206.1">
    <property type="nucleotide sequence ID" value="NZ_FNDQ01000004.1"/>
</dbReference>
<keyword evidence="3" id="KW-1185">Reference proteome</keyword>
<keyword evidence="1" id="KW-0732">Signal</keyword>
<organism evidence="2 3">
    <name type="scientific">Myroides phaeus</name>
    <dbReference type="NCBI Taxonomy" id="702745"/>
    <lineage>
        <taxon>Bacteria</taxon>
        <taxon>Pseudomonadati</taxon>
        <taxon>Bacteroidota</taxon>
        <taxon>Flavobacteriia</taxon>
        <taxon>Flavobacteriales</taxon>
        <taxon>Flavobacteriaceae</taxon>
        <taxon>Myroides</taxon>
    </lineage>
</organism>
<dbReference type="PROSITE" id="PS51257">
    <property type="entry name" value="PROKAR_LIPOPROTEIN"/>
    <property type="match status" value="1"/>
</dbReference>
<protein>
    <recommendedName>
        <fullName evidence="4">Lipoprotein</fullName>
    </recommendedName>
</protein>
<evidence type="ECO:0000313" key="2">
    <source>
        <dbReference type="EMBL" id="SDH45835.1"/>
    </source>
</evidence>
<evidence type="ECO:0000313" key="3">
    <source>
        <dbReference type="Proteomes" id="UP000243588"/>
    </source>
</evidence>
<reference evidence="3" key="1">
    <citation type="submission" date="2016-10" db="EMBL/GenBank/DDBJ databases">
        <authorList>
            <person name="Varghese N."/>
            <person name="Submissions S."/>
        </authorList>
    </citation>
    <scope>NUCLEOTIDE SEQUENCE [LARGE SCALE GENOMIC DNA]</scope>
    <source>
        <strain evidence="3">DSM 23313</strain>
    </source>
</reference>
<feature type="chain" id="PRO_5017195303" description="Lipoprotein" evidence="1">
    <location>
        <begin position="24"/>
        <end position="210"/>
    </location>
</feature>
<dbReference type="EMBL" id="FNDQ01000004">
    <property type="protein sequence ID" value="SDH45835.1"/>
    <property type="molecule type" value="Genomic_DNA"/>
</dbReference>
<evidence type="ECO:0008006" key="4">
    <source>
        <dbReference type="Google" id="ProtNLM"/>
    </source>
</evidence>
<name>A0A1G8CK84_9FLAO</name>
<evidence type="ECO:0000256" key="1">
    <source>
        <dbReference type="SAM" id="SignalP"/>
    </source>
</evidence>